<dbReference type="RefSeq" id="WP_118064403.1">
    <property type="nucleotide sequence ID" value="NZ_QSAG01000008.1"/>
</dbReference>
<comment type="caution">
    <text evidence="1">The sequence shown here is derived from an EMBL/GenBank/DDBJ whole genome shotgun (WGS) entry which is preliminary data.</text>
</comment>
<dbReference type="Proteomes" id="UP000283785">
    <property type="component" value="Unassembled WGS sequence"/>
</dbReference>
<name>A0AA92TYY7_9BACT</name>
<proteinExistence type="predicted"/>
<reference evidence="1 2" key="1">
    <citation type="submission" date="2018-08" db="EMBL/GenBank/DDBJ databases">
        <title>A genome reference for cultivated species of the human gut microbiota.</title>
        <authorList>
            <person name="Zou Y."/>
            <person name="Xue W."/>
            <person name="Luo G."/>
        </authorList>
    </citation>
    <scope>NUCLEOTIDE SEQUENCE [LARGE SCALE GENOMIC DNA]</scope>
    <source>
        <strain evidence="1 2">AF12-50</strain>
    </source>
</reference>
<dbReference type="AlphaFoldDB" id="A0AA92TYY7"/>
<organism evidence="1 2">
    <name type="scientific">Segatella copri</name>
    <dbReference type="NCBI Taxonomy" id="165179"/>
    <lineage>
        <taxon>Bacteria</taxon>
        <taxon>Pseudomonadati</taxon>
        <taxon>Bacteroidota</taxon>
        <taxon>Bacteroidia</taxon>
        <taxon>Bacteroidales</taxon>
        <taxon>Prevotellaceae</taxon>
        <taxon>Segatella</taxon>
    </lineage>
</organism>
<protein>
    <submittedName>
        <fullName evidence="1">Uncharacterized protein</fullName>
    </submittedName>
</protein>
<evidence type="ECO:0000313" key="1">
    <source>
        <dbReference type="EMBL" id="RGW43276.1"/>
    </source>
</evidence>
<evidence type="ECO:0000313" key="2">
    <source>
        <dbReference type="Proteomes" id="UP000283785"/>
    </source>
</evidence>
<dbReference type="EMBL" id="QSAG01000008">
    <property type="protein sequence ID" value="RGW43276.1"/>
    <property type="molecule type" value="Genomic_DNA"/>
</dbReference>
<sequence length="67" mass="7709">MELRKLTKQFKVVHEGKNMILPLTDKGDNAEVYPSVNATAVEFDTYTEAKAYVDEHNLVYEEPKYGE</sequence>
<gene>
    <name evidence="1" type="ORF">DWV76_06120</name>
</gene>
<accession>A0AA92TYY7</accession>